<evidence type="ECO:0000256" key="5">
    <source>
        <dbReference type="ARBA" id="ARBA00022691"/>
    </source>
</evidence>
<dbReference type="GO" id="GO:1904047">
    <property type="term" value="F:S-adenosyl-L-methionine binding"/>
    <property type="evidence" value="ECO:0007669"/>
    <property type="project" value="TreeGrafter"/>
</dbReference>
<keyword evidence="8" id="KW-1185">Reference proteome</keyword>
<dbReference type="InterPro" id="IPR012327">
    <property type="entry name" value="MeTrfase_D12"/>
</dbReference>
<dbReference type="Proteomes" id="UP000000432">
    <property type="component" value="Chromosome"/>
</dbReference>
<keyword evidence="5" id="KW-0949">S-adenosyl-L-methionine</keyword>
<dbReference type="InterPro" id="IPR029063">
    <property type="entry name" value="SAM-dependent_MTases_sf"/>
</dbReference>
<dbReference type="PATRIC" id="fig|220668.9.peg.2071"/>
<sequence>MPQTSSVFRYPGGKTQLYSFVHHLLKINSITDISLEPFAGGAGIPLKLLIDNRINTVWINDYDKAIYSVWDTILNDPVALISLIESVPFDYHSGHKISPEFSISFWKKQKDIYLNNKNHQHSIELAFSTLFLNRTNTSGIITAGPLGGFKQNRKTQIYARFNKETLINKINLIHSFKSQIKLTRLNTLDMIPKIRNSVDPKNSFIFFDPPYFEQGKELYYSSFNEQGHKELANGILSLKQYHWITTYDTAPQIQEDYTMAKQKYEYSLNYSANNKNRGKTAEFMFASPVTRLSSFEKVDLTPLA</sequence>
<dbReference type="InterPro" id="IPR002052">
    <property type="entry name" value="DNA_methylase_N6_adenine_CS"/>
</dbReference>
<protein>
    <recommendedName>
        <fullName evidence="2">site-specific DNA-methyltransferase (adenine-specific)</fullName>
        <ecNumber evidence="2">2.1.1.72</ecNumber>
    </recommendedName>
</protein>
<dbReference type="EMBL" id="AL935263">
    <property type="protein sequence ID" value="CCC79632.1"/>
    <property type="molecule type" value="Genomic_DNA"/>
</dbReference>
<evidence type="ECO:0000256" key="6">
    <source>
        <dbReference type="ARBA" id="ARBA00047942"/>
    </source>
</evidence>
<dbReference type="PANTHER" id="PTHR30481">
    <property type="entry name" value="DNA ADENINE METHYLASE"/>
    <property type="match status" value="1"/>
</dbReference>
<dbReference type="Pfam" id="PF02086">
    <property type="entry name" value="MethyltransfD12"/>
    <property type="match status" value="1"/>
</dbReference>
<evidence type="ECO:0000313" key="8">
    <source>
        <dbReference type="Proteomes" id="UP000000432"/>
    </source>
</evidence>
<dbReference type="InterPro" id="IPR023095">
    <property type="entry name" value="Ade_MeTrfase_dom_2"/>
</dbReference>
<evidence type="ECO:0000313" key="7">
    <source>
        <dbReference type="EMBL" id="CCC79632.1"/>
    </source>
</evidence>
<dbReference type="KEGG" id="lpl:lp_2454"/>
<gene>
    <name evidence="7" type="ordered locus">lp_2454</name>
</gene>
<dbReference type="PIRSF" id="PIRSF000398">
    <property type="entry name" value="M_m6A_EcoRV"/>
    <property type="match status" value="1"/>
</dbReference>
<organism evidence="7 8">
    <name type="scientific">Lactiplantibacillus plantarum (strain ATCC BAA-793 / NCIMB 8826 / WCFS1)</name>
    <name type="common">Lactobacillus plantarum</name>
    <dbReference type="NCBI Taxonomy" id="220668"/>
    <lineage>
        <taxon>Bacteria</taxon>
        <taxon>Bacillati</taxon>
        <taxon>Bacillota</taxon>
        <taxon>Bacilli</taxon>
        <taxon>Lactobacillales</taxon>
        <taxon>Lactobacillaceae</taxon>
        <taxon>Lactiplantibacillus</taxon>
    </lineage>
</organism>
<dbReference type="InterPro" id="IPR012263">
    <property type="entry name" value="M_m6A_EcoRV"/>
</dbReference>
<dbReference type="EnsemblBacteria" id="CCC79632">
    <property type="protein sequence ID" value="CCC79632"/>
    <property type="gene ID" value="lp_2454"/>
</dbReference>
<dbReference type="OrthoDB" id="9805629at2"/>
<dbReference type="EC" id="2.1.1.72" evidence="2"/>
<evidence type="ECO:0000256" key="3">
    <source>
        <dbReference type="ARBA" id="ARBA00022603"/>
    </source>
</evidence>
<evidence type="ECO:0000256" key="2">
    <source>
        <dbReference type="ARBA" id="ARBA00011900"/>
    </source>
</evidence>
<evidence type="ECO:0000256" key="4">
    <source>
        <dbReference type="ARBA" id="ARBA00022679"/>
    </source>
</evidence>
<dbReference type="Gene3D" id="3.40.50.150">
    <property type="entry name" value="Vaccinia Virus protein VP39"/>
    <property type="match status" value="1"/>
</dbReference>
<dbReference type="SUPFAM" id="SSF53335">
    <property type="entry name" value="S-adenosyl-L-methionine-dependent methyltransferases"/>
    <property type="match status" value="1"/>
</dbReference>
<name>F9UQZ3_LACPL</name>
<proteinExistence type="inferred from homology"/>
<dbReference type="PANTHER" id="PTHR30481:SF2">
    <property type="entry name" value="SITE-SPECIFIC DNA-METHYLTRANSFERASE (ADENINE-SPECIFIC)"/>
    <property type="match status" value="1"/>
</dbReference>
<dbReference type="Gene3D" id="1.10.1020.10">
    <property type="entry name" value="Adenine-specific Methyltransferase, Domain 2"/>
    <property type="match status" value="1"/>
</dbReference>
<comment type="catalytic activity">
    <reaction evidence="6">
        <text>a 2'-deoxyadenosine in DNA + S-adenosyl-L-methionine = an N(6)-methyl-2'-deoxyadenosine in DNA + S-adenosyl-L-homocysteine + H(+)</text>
        <dbReference type="Rhea" id="RHEA:15197"/>
        <dbReference type="Rhea" id="RHEA-COMP:12418"/>
        <dbReference type="Rhea" id="RHEA-COMP:12419"/>
        <dbReference type="ChEBI" id="CHEBI:15378"/>
        <dbReference type="ChEBI" id="CHEBI:57856"/>
        <dbReference type="ChEBI" id="CHEBI:59789"/>
        <dbReference type="ChEBI" id="CHEBI:90615"/>
        <dbReference type="ChEBI" id="CHEBI:90616"/>
        <dbReference type="EC" id="2.1.1.72"/>
    </reaction>
</comment>
<dbReference type="GO" id="GO:0009307">
    <property type="term" value="P:DNA restriction-modification system"/>
    <property type="evidence" value="ECO:0007669"/>
    <property type="project" value="InterPro"/>
</dbReference>
<accession>F9UQZ3</accession>
<keyword evidence="3 7" id="KW-0489">Methyltransferase</keyword>
<dbReference type="GO" id="GO:0006298">
    <property type="term" value="P:mismatch repair"/>
    <property type="evidence" value="ECO:0007669"/>
    <property type="project" value="TreeGrafter"/>
</dbReference>
<dbReference type="PROSITE" id="PS00092">
    <property type="entry name" value="N6_MTASE"/>
    <property type="match status" value="1"/>
</dbReference>
<dbReference type="GO" id="GO:0043565">
    <property type="term" value="F:sequence-specific DNA binding"/>
    <property type="evidence" value="ECO:0007669"/>
    <property type="project" value="TreeGrafter"/>
</dbReference>
<dbReference type="GO" id="GO:0009007">
    <property type="term" value="F:site-specific DNA-methyltransferase (adenine-specific) activity"/>
    <property type="evidence" value="ECO:0007669"/>
    <property type="project" value="UniProtKB-EC"/>
</dbReference>
<reference evidence="7 8" key="3">
    <citation type="journal article" date="2012" name="J. Bacteriol.">
        <title>Complete resequencing and reannotation of the Lactobacillus plantarum WCFS1 genome.</title>
        <authorList>
            <person name="Siezen R.J."/>
            <person name="Francke C."/>
            <person name="Renckens B."/>
            <person name="Boekhorst J."/>
            <person name="Wels M."/>
            <person name="Kleerebezem M."/>
            <person name="van Hijum S.A.F.T."/>
        </authorList>
    </citation>
    <scope>NUCLEOTIDE SEQUENCE [LARGE SCALE GENOMIC DNA]</scope>
    <source>
        <strain evidence="8">ATCC BAA-793 / NCIMB 8826 / WCFS1</strain>
    </source>
</reference>
<dbReference type="eggNOG" id="COG0338">
    <property type="taxonomic scope" value="Bacteria"/>
</dbReference>
<keyword evidence="4 7" id="KW-0808">Transferase</keyword>
<dbReference type="AlphaFoldDB" id="F9UQZ3"/>
<dbReference type="PRINTS" id="PR00505">
    <property type="entry name" value="D12N6MTFRASE"/>
</dbReference>
<comment type="similarity">
    <text evidence="1">Belongs to the N(4)/N(6)-methyltransferase family.</text>
</comment>
<dbReference type="STRING" id="220668.lp_2454"/>
<evidence type="ECO:0000256" key="1">
    <source>
        <dbReference type="ARBA" id="ARBA00006594"/>
    </source>
</evidence>
<reference key="2">
    <citation type="submission" date="2011-06" db="EMBL/GenBank/DDBJ databases">
        <title>Complete resequencing and reannotation of the Lactobacillus plantarum WCFS1 genome.</title>
        <authorList>
            <person name="Siezen R.J."/>
            <person name="Francke C."/>
            <person name="Renckens B."/>
            <person name="Boekhorst J."/>
            <person name="Wels M."/>
            <person name="Kleerebezem M."/>
            <person name="van Hijum S.A.F.T."/>
        </authorList>
    </citation>
    <scope>NUCLEOTIDE SEQUENCE</scope>
    <source>
        <strain>WCFS1</strain>
    </source>
</reference>
<dbReference type="GO" id="GO:0032259">
    <property type="term" value="P:methylation"/>
    <property type="evidence" value="ECO:0007669"/>
    <property type="project" value="UniProtKB-KW"/>
</dbReference>
<reference evidence="7 8" key="1">
    <citation type="journal article" date="2003" name="Proc. Natl. Acad. Sci. U.S.A.">
        <title>Complete genome sequence of Lactobacillus plantarum WCFS1.</title>
        <authorList>
            <person name="Kleerebezem M."/>
            <person name="Boekhorst J."/>
            <person name="van Kranenburg R."/>
            <person name="Molenaar D."/>
            <person name="Kuipers O.P."/>
            <person name="Leer R."/>
            <person name="Tarchini R."/>
            <person name="Peters S.A."/>
            <person name="Sandbrink H.M."/>
            <person name="Fiers M.W."/>
            <person name="Stiekema W."/>
            <person name="Lankhorst R.M."/>
            <person name="Bron P.A."/>
            <person name="Hoffer S.M."/>
            <person name="Groot M.N."/>
            <person name="Kerkhoven R."/>
            <person name="de Vries M."/>
            <person name="Ursing B."/>
            <person name="de Vos W.M."/>
            <person name="Siezen R.J."/>
        </authorList>
    </citation>
    <scope>NUCLEOTIDE SEQUENCE [LARGE SCALE GENOMIC DNA]</scope>
    <source>
        <strain evidence="8">ATCC BAA-793 / NCIMB 8826 / WCFS1</strain>
    </source>
</reference>
<dbReference type="HOGENOM" id="CLU_063430_4_0_9"/>
<dbReference type="PhylomeDB" id="F9UQZ3"/>
<dbReference type="RefSeq" id="WP_011101784.1">
    <property type="nucleotide sequence ID" value="NC_004567.2"/>
</dbReference>
<dbReference type="REBASE" id="7098">
    <property type="entry name" value="M.LplWORF2454P"/>
</dbReference>